<dbReference type="SUPFAM" id="SSF52540">
    <property type="entry name" value="P-loop containing nucleoside triphosphate hydrolases"/>
    <property type="match status" value="2"/>
</dbReference>
<dbReference type="EMBL" id="PNEN01000544">
    <property type="protein sequence ID" value="PPJ55327.1"/>
    <property type="molecule type" value="Genomic_DNA"/>
</dbReference>
<dbReference type="GO" id="GO:0016787">
    <property type="term" value="F:hydrolase activity"/>
    <property type="evidence" value="ECO:0007669"/>
    <property type="project" value="UniProtKB-KW"/>
</dbReference>
<dbReference type="InterPro" id="IPR014001">
    <property type="entry name" value="Helicase_ATP-bd"/>
</dbReference>
<comment type="caution">
    <text evidence="7">The sequence shown here is derived from an EMBL/GenBank/DDBJ whole genome shotgun (WGS) entry which is preliminary data.</text>
</comment>
<feature type="domain" description="Helicase ATP-binding" evidence="5">
    <location>
        <begin position="312"/>
        <end position="482"/>
    </location>
</feature>
<dbReference type="PANTHER" id="PTHR45629">
    <property type="entry name" value="SNF2/RAD54 FAMILY MEMBER"/>
    <property type="match status" value="1"/>
</dbReference>
<dbReference type="CDD" id="cd18004">
    <property type="entry name" value="DEXHc_RAD54"/>
    <property type="match status" value="1"/>
</dbReference>
<evidence type="ECO:0000259" key="6">
    <source>
        <dbReference type="PROSITE" id="PS51194"/>
    </source>
</evidence>
<evidence type="ECO:0000256" key="1">
    <source>
        <dbReference type="ARBA" id="ARBA00022741"/>
    </source>
</evidence>
<evidence type="ECO:0000256" key="3">
    <source>
        <dbReference type="ARBA" id="ARBA00022840"/>
    </source>
</evidence>
<dbReference type="InterPro" id="IPR038718">
    <property type="entry name" value="SNF2-like_sf"/>
</dbReference>
<evidence type="ECO:0000259" key="5">
    <source>
        <dbReference type="PROSITE" id="PS51192"/>
    </source>
</evidence>
<keyword evidence="2" id="KW-0378">Hydrolase</keyword>
<proteinExistence type="predicted"/>
<feature type="region of interest" description="Disordered" evidence="4">
    <location>
        <begin position="907"/>
        <end position="938"/>
    </location>
</feature>
<dbReference type="GO" id="GO:0005524">
    <property type="term" value="F:ATP binding"/>
    <property type="evidence" value="ECO:0007669"/>
    <property type="project" value="InterPro"/>
</dbReference>
<dbReference type="Gene3D" id="3.40.50.10810">
    <property type="entry name" value="Tandem AAA-ATPase domain"/>
    <property type="match status" value="1"/>
</dbReference>
<dbReference type="PROSITE" id="PS51194">
    <property type="entry name" value="HELICASE_CTER"/>
    <property type="match status" value="1"/>
</dbReference>
<dbReference type="SMART" id="SM00487">
    <property type="entry name" value="DEXDc"/>
    <property type="match status" value="1"/>
</dbReference>
<dbReference type="Pfam" id="PF00271">
    <property type="entry name" value="Helicase_C"/>
    <property type="match status" value="1"/>
</dbReference>
<dbReference type="InterPro" id="IPR050496">
    <property type="entry name" value="SNF2_RAD54_helicase_repair"/>
</dbReference>
<feature type="compositionally biased region" description="Basic and acidic residues" evidence="4">
    <location>
        <begin position="912"/>
        <end position="922"/>
    </location>
</feature>
<dbReference type="Pfam" id="PF00176">
    <property type="entry name" value="SNF2-rel_dom"/>
    <property type="match status" value="1"/>
</dbReference>
<keyword evidence="1" id="KW-0547">Nucleotide-binding</keyword>
<dbReference type="GO" id="GO:0000724">
    <property type="term" value="P:double-strand break repair via homologous recombination"/>
    <property type="evidence" value="ECO:0007669"/>
    <property type="project" value="TreeGrafter"/>
</dbReference>
<feature type="domain" description="Helicase C-terminal" evidence="6">
    <location>
        <begin position="631"/>
        <end position="793"/>
    </location>
</feature>
<keyword evidence="8" id="KW-1185">Reference proteome</keyword>
<name>A0A2S6C6G5_9PEZI</name>
<evidence type="ECO:0000313" key="8">
    <source>
        <dbReference type="Proteomes" id="UP000237631"/>
    </source>
</evidence>
<feature type="region of interest" description="Disordered" evidence="4">
    <location>
        <begin position="14"/>
        <end position="96"/>
    </location>
</feature>
<dbReference type="Gene3D" id="1.20.120.850">
    <property type="entry name" value="SWI2/SNF2 ATPases, N-terminal domain"/>
    <property type="match status" value="1"/>
</dbReference>
<dbReference type="CDD" id="cd18793">
    <property type="entry name" value="SF2_C_SNF"/>
    <property type="match status" value="1"/>
</dbReference>
<dbReference type="InterPro" id="IPR049730">
    <property type="entry name" value="SNF2/RAD54-like_C"/>
</dbReference>
<dbReference type="Proteomes" id="UP000237631">
    <property type="component" value="Unassembled WGS sequence"/>
</dbReference>
<reference evidence="8" key="1">
    <citation type="journal article" date="2017" name="bioRxiv">
        <title>Conservation of a gene cluster reveals novel cercosporin biosynthetic mechanisms and extends production to the genus Colletotrichum.</title>
        <authorList>
            <person name="de Jonge R."/>
            <person name="Ebert M.K."/>
            <person name="Huitt-Roehl C.R."/>
            <person name="Pal P."/>
            <person name="Suttle J.C."/>
            <person name="Spanner R.E."/>
            <person name="Neubauer J.D."/>
            <person name="Jurick W.M.II."/>
            <person name="Stott K.A."/>
            <person name="Secor G.A."/>
            <person name="Thomma B.P.H.J."/>
            <person name="Van de Peer Y."/>
            <person name="Townsend C.A."/>
            <person name="Bolton M.D."/>
        </authorList>
    </citation>
    <scope>NUCLEOTIDE SEQUENCE [LARGE SCALE GENOMIC DNA]</scope>
    <source>
        <strain evidence="8">CBS538.71</strain>
    </source>
</reference>
<dbReference type="GO" id="GO:0005634">
    <property type="term" value="C:nucleus"/>
    <property type="evidence" value="ECO:0007669"/>
    <property type="project" value="TreeGrafter"/>
</dbReference>
<dbReference type="FunFam" id="3.40.50.10810:FF:000035">
    <property type="entry name" value="DsDNA-dependent ATPase (Rad54b)"/>
    <property type="match status" value="1"/>
</dbReference>
<gene>
    <name evidence="7" type="ORF">CBER1_06423</name>
</gene>
<dbReference type="AlphaFoldDB" id="A0A2S6C6G5"/>
<accession>A0A2S6C6G5</accession>
<dbReference type="PROSITE" id="PS51192">
    <property type="entry name" value="HELICASE_ATP_BIND_1"/>
    <property type="match status" value="1"/>
</dbReference>
<evidence type="ECO:0008006" key="9">
    <source>
        <dbReference type="Google" id="ProtNLM"/>
    </source>
</evidence>
<dbReference type="InterPro" id="IPR027417">
    <property type="entry name" value="P-loop_NTPase"/>
</dbReference>
<dbReference type="GO" id="GO:0007131">
    <property type="term" value="P:reciprocal meiotic recombination"/>
    <property type="evidence" value="ECO:0007669"/>
    <property type="project" value="TreeGrafter"/>
</dbReference>
<dbReference type="STRING" id="357750.A0A2S6C6G5"/>
<dbReference type="InterPro" id="IPR000330">
    <property type="entry name" value="SNF2_N"/>
</dbReference>
<dbReference type="InterPro" id="IPR001650">
    <property type="entry name" value="Helicase_C-like"/>
</dbReference>
<keyword evidence="3" id="KW-0067">ATP-binding</keyword>
<evidence type="ECO:0000313" key="7">
    <source>
        <dbReference type="EMBL" id="PPJ55327.1"/>
    </source>
</evidence>
<evidence type="ECO:0000256" key="4">
    <source>
        <dbReference type="SAM" id="MobiDB-lite"/>
    </source>
</evidence>
<organism evidence="7 8">
    <name type="scientific">Cercospora berteroae</name>
    <dbReference type="NCBI Taxonomy" id="357750"/>
    <lineage>
        <taxon>Eukaryota</taxon>
        <taxon>Fungi</taxon>
        <taxon>Dikarya</taxon>
        <taxon>Ascomycota</taxon>
        <taxon>Pezizomycotina</taxon>
        <taxon>Dothideomycetes</taxon>
        <taxon>Dothideomycetidae</taxon>
        <taxon>Mycosphaerellales</taxon>
        <taxon>Mycosphaerellaceae</taxon>
        <taxon>Cercospora</taxon>
    </lineage>
</organism>
<dbReference type="SMART" id="SM00490">
    <property type="entry name" value="HELICc"/>
    <property type="match status" value="1"/>
</dbReference>
<dbReference type="GO" id="GO:0015616">
    <property type="term" value="F:DNA translocase activity"/>
    <property type="evidence" value="ECO:0007669"/>
    <property type="project" value="TreeGrafter"/>
</dbReference>
<protein>
    <recommendedName>
        <fullName evidence="9">DNA repair and recombination protein RAD54B</fullName>
    </recommendedName>
</protein>
<dbReference type="OrthoDB" id="413460at2759"/>
<sequence>MTIEILHINVGTMKPFKPPTICSRPQTTTNASHHSSQPPPAKRRRISEDEEERAENTIAAAKVLKRPEPSQKFQSPSFRSPLVPVANGSSQSNSSSEPVQEQFFVVVWRKFTMKKNKTWDGDGVLSVKGTQARLQNIDGKDFGRGTCKGPLMVGSELSIGGKDVEVESMISRDDYISGRVFLGNAKGTKSAPTPSLKEIEGTSRVSAKEQAKFKKLALTQKETSLKPPPNSTASRAAFKAPLIQNNVLAPVKHAKIPTPRHAIDSDSLAMRRPSHVPKGKQVVDVVVDPLLTRHLRPHQRQGVQFMYECVMGMKDYDGEGAILADEMGLGKTLQTIALLWTLLKQNPIFEDPPVIKKALIVCPVTLVNNWRKEFRKWLGNDRVGVYMVENNKTRLTDFTRGRAYQVMIIGYEKLTKVQKELQGASGIDIVICDEGHRLKSSTNKAASAIKTLSTERRVILSGTPVQNDLAEFHTMVDFVNPNMLSKYTTFKREFENPIVKSRQPGATKNDLEKGEARSAELAEITGKFILRRTAEILSKYLPPKTEYVIFCKPTETQRKVYRHIIGTQAVASALRAGAGGLEGITALKKLCNSPTLLQQRTKSGEIKRNDLVEGVSPQLLTTPGTSAKLLVLDELLVKIRNESDDKVVLVSHYTETMDMLATLITSLGMGYVRLDGSVAQSKRQDLIDRFNNTPQSKVYIFLLSAKSGGTGLNLVGASRLIMYDSDWNPAHDLQAMARIHRDGQKKPCYIYRFVTQGVMDEKIFQRQITKTGLADSIVDGKDAASNFTQNDLRDLFSLDEEDDCQTHRLLGCQCEQNGLPFSEAVEDEVAEQAGRNDLAKLSGGEIEVLHLEDSDQEEAYVPKKCTTTLGNVDRDAQEAEILRNARESRDSGGKAKMLSLMQYTHLDTSLTRGEEPARRKGWDEDDEDTNNEGDTSTMSVLDAAIDDAALRNVIRDVGQRIGYVMTKMGTSRNEEGVAEEAKA</sequence>
<evidence type="ECO:0000256" key="2">
    <source>
        <dbReference type="ARBA" id="ARBA00022801"/>
    </source>
</evidence>
<dbReference type="Gene3D" id="3.40.50.300">
    <property type="entry name" value="P-loop containing nucleotide triphosphate hydrolases"/>
    <property type="match status" value="1"/>
</dbReference>
<feature type="compositionally biased region" description="Polar residues" evidence="4">
    <location>
        <begin position="23"/>
        <end position="36"/>
    </location>
</feature>
<dbReference type="PANTHER" id="PTHR45629:SF7">
    <property type="entry name" value="DNA EXCISION REPAIR PROTEIN ERCC-6-RELATED"/>
    <property type="match status" value="1"/>
</dbReference>